<dbReference type="GO" id="GO:0016853">
    <property type="term" value="F:isomerase activity"/>
    <property type="evidence" value="ECO:0007669"/>
    <property type="project" value="UniProtKB-KW"/>
</dbReference>
<accession>A0A1T4YFZ2</accession>
<dbReference type="Proteomes" id="UP000190105">
    <property type="component" value="Unassembled WGS sequence"/>
</dbReference>
<dbReference type="Pfam" id="PF01380">
    <property type="entry name" value="SIS"/>
    <property type="match status" value="1"/>
</dbReference>
<dbReference type="CDD" id="cd05006">
    <property type="entry name" value="SIS_GmhA"/>
    <property type="match status" value="1"/>
</dbReference>
<feature type="domain" description="SIS" evidence="1">
    <location>
        <begin position="33"/>
        <end position="214"/>
    </location>
</feature>
<evidence type="ECO:0000313" key="2">
    <source>
        <dbReference type="EMBL" id="SKB00508.1"/>
    </source>
</evidence>
<dbReference type="InterPro" id="IPR046348">
    <property type="entry name" value="SIS_dom_sf"/>
</dbReference>
<dbReference type="GO" id="GO:1901135">
    <property type="term" value="P:carbohydrate derivative metabolic process"/>
    <property type="evidence" value="ECO:0007669"/>
    <property type="project" value="InterPro"/>
</dbReference>
<dbReference type="PANTHER" id="PTHR30390">
    <property type="entry name" value="SEDOHEPTULOSE 7-PHOSPHATE ISOMERASE / DNAA INITIATOR-ASSOCIATING FACTOR FOR REPLICATION INITIATION"/>
    <property type="match status" value="1"/>
</dbReference>
<evidence type="ECO:0000259" key="1">
    <source>
        <dbReference type="PROSITE" id="PS51464"/>
    </source>
</evidence>
<evidence type="ECO:0000313" key="3">
    <source>
        <dbReference type="Proteomes" id="UP000190105"/>
    </source>
</evidence>
<dbReference type="PROSITE" id="PS51464">
    <property type="entry name" value="SIS"/>
    <property type="match status" value="1"/>
</dbReference>
<dbReference type="InterPro" id="IPR035461">
    <property type="entry name" value="GmhA/DiaA"/>
</dbReference>
<reference evidence="3" key="1">
    <citation type="submission" date="2017-02" db="EMBL/GenBank/DDBJ databases">
        <authorList>
            <person name="Varghese N."/>
            <person name="Submissions S."/>
        </authorList>
    </citation>
    <scope>NUCLEOTIDE SEQUENCE [LARGE SCALE GENOMIC DNA]</scope>
    <source>
        <strain evidence="3">USBA 833</strain>
    </source>
</reference>
<keyword evidence="3" id="KW-1185">Reference proteome</keyword>
<dbReference type="PANTHER" id="PTHR30390:SF6">
    <property type="entry name" value="DNAA INITIATOR-ASSOCIATING PROTEIN DIAA"/>
    <property type="match status" value="1"/>
</dbReference>
<dbReference type="InterPro" id="IPR050099">
    <property type="entry name" value="SIS_GmhA/DiaA_subfam"/>
</dbReference>
<organism evidence="2 3">
    <name type="scientific">Caloramator quimbayensis</name>
    <dbReference type="NCBI Taxonomy" id="1147123"/>
    <lineage>
        <taxon>Bacteria</taxon>
        <taxon>Bacillati</taxon>
        <taxon>Bacillota</taxon>
        <taxon>Clostridia</taxon>
        <taxon>Eubacteriales</taxon>
        <taxon>Clostridiaceae</taxon>
        <taxon>Caloramator</taxon>
    </lineage>
</organism>
<proteinExistence type="predicted"/>
<gene>
    <name evidence="2" type="ORF">SAMN05443428_1448</name>
</gene>
<dbReference type="Pfam" id="PF13580">
    <property type="entry name" value="SIS_2"/>
    <property type="match status" value="1"/>
</dbReference>
<dbReference type="GO" id="GO:0097367">
    <property type="term" value="F:carbohydrate derivative binding"/>
    <property type="evidence" value="ECO:0007669"/>
    <property type="project" value="InterPro"/>
</dbReference>
<dbReference type="Gene3D" id="3.40.50.10490">
    <property type="entry name" value="Glucose-6-phosphate isomerase like protein, domain 1"/>
    <property type="match status" value="1"/>
</dbReference>
<dbReference type="InterPro" id="IPR001347">
    <property type="entry name" value="SIS_dom"/>
</dbReference>
<dbReference type="OrthoDB" id="9781311at2"/>
<dbReference type="RefSeq" id="WP_078697845.1">
    <property type="nucleotide sequence ID" value="NZ_FUYH01000044.1"/>
</dbReference>
<sequence>MKERTIQKIETFFKINDDLLFLKDNVMEACNIILNTYNNGGKLLVCGNGGSCSDADHIVGELMKGFLLKRPLDEDIKFKFIQYFGNEGSIIANKLQESLPAISLGVHSAFNTAYINDVDSSLIYAQQVIGYGKRDDTIIGISTSGNAVNVYYAFMAAKVKGLKCIALCGMDGGKISNISDCNLIAPSYETYRIQEYHVAIYHLICAVVESEIFKF</sequence>
<dbReference type="STRING" id="1147123.SAMN05443428_1448"/>
<protein>
    <submittedName>
        <fullName evidence="2">D-sedoheptulose 7-phosphate isomerase</fullName>
    </submittedName>
</protein>
<dbReference type="EMBL" id="FUYH01000044">
    <property type="protein sequence ID" value="SKB00508.1"/>
    <property type="molecule type" value="Genomic_DNA"/>
</dbReference>
<dbReference type="AlphaFoldDB" id="A0A1T4YFZ2"/>
<name>A0A1T4YFZ2_9CLOT</name>
<dbReference type="SUPFAM" id="SSF53697">
    <property type="entry name" value="SIS domain"/>
    <property type="match status" value="1"/>
</dbReference>
<keyword evidence="2" id="KW-0413">Isomerase</keyword>